<evidence type="ECO:0000313" key="1">
    <source>
        <dbReference type="EMBL" id="KAF2797176.1"/>
    </source>
</evidence>
<reference evidence="1" key="1">
    <citation type="journal article" date="2020" name="Stud. Mycol.">
        <title>101 Dothideomycetes genomes: a test case for predicting lifestyles and emergence of pathogens.</title>
        <authorList>
            <person name="Haridas S."/>
            <person name="Albert R."/>
            <person name="Binder M."/>
            <person name="Bloem J."/>
            <person name="Labutti K."/>
            <person name="Salamov A."/>
            <person name="Andreopoulos B."/>
            <person name="Baker S."/>
            <person name="Barry K."/>
            <person name="Bills G."/>
            <person name="Bluhm B."/>
            <person name="Cannon C."/>
            <person name="Castanera R."/>
            <person name="Culley D."/>
            <person name="Daum C."/>
            <person name="Ezra D."/>
            <person name="Gonzalez J."/>
            <person name="Henrissat B."/>
            <person name="Kuo A."/>
            <person name="Liang C."/>
            <person name="Lipzen A."/>
            <person name="Lutzoni F."/>
            <person name="Magnuson J."/>
            <person name="Mondo S."/>
            <person name="Nolan M."/>
            <person name="Ohm R."/>
            <person name="Pangilinan J."/>
            <person name="Park H.-J."/>
            <person name="Ramirez L."/>
            <person name="Alfaro M."/>
            <person name="Sun H."/>
            <person name="Tritt A."/>
            <person name="Yoshinaga Y."/>
            <person name="Zwiers L.-H."/>
            <person name="Turgeon B."/>
            <person name="Goodwin S."/>
            <person name="Spatafora J."/>
            <person name="Crous P."/>
            <person name="Grigoriev I."/>
        </authorList>
    </citation>
    <scope>NUCLEOTIDE SEQUENCE</scope>
    <source>
        <strain evidence="1">CBS 109.77</strain>
    </source>
</reference>
<evidence type="ECO:0000313" key="2">
    <source>
        <dbReference type="Proteomes" id="UP000799757"/>
    </source>
</evidence>
<sequence>MWHCWGCFVELHCISRHSLALFVVLISLEHLGVFIPFPSHSPYSVSILRIDNPQRTSLYCLETSHDRDMCGALLLSG</sequence>
<keyword evidence="2" id="KW-1185">Reference proteome</keyword>
<accession>A0A6A6XKV1</accession>
<dbReference type="EMBL" id="MU001813">
    <property type="protein sequence ID" value="KAF2797176.1"/>
    <property type="molecule type" value="Genomic_DNA"/>
</dbReference>
<name>A0A6A6XKV1_9PLEO</name>
<organism evidence="1 2">
    <name type="scientific">Melanomma pulvis-pyrius CBS 109.77</name>
    <dbReference type="NCBI Taxonomy" id="1314802"/>
    <lineage>
        <taxon>Eukaryota</taxon>
        <taxon>Fungi</taxon>
        <taxon>Dikarya</taxon>
        <taxon>Ascomycota</taxon>
        <taxon>Pezizomycotina</taxon>
        <taxon>Dothideomycetes</taxon>
        <taxon>Pleosporomycetidae</taxon>
        <taxon>Pleosporales</taxon>
        <taxon>Melanommataceae</taxon>
        <taxon>Melanomma</taxon>
    </lineage>
</organism>
<gene>
    <name evidence="1" type="ORF">K505DRAFT_148733</name>
</gene>
<protein>
    <submittedName>
        <fullName evidence="1">Uncharacterized protein</fullName>
    </submittedName>
</protein>
<dbReference type="AlphaFoldDB" id="A0A6A6XKV1"/>
<dbReference type="Proteomes" id="UP000799757">
    <property type="component" value="Unassembled WGS sequence"/>
</dbReference>
<proteinExistence type="predicted"/>